<dbReference type="Proteomes" id="UP001642260">
    <property type="component" value="Unassembled WGS sequence"/>
</dbReference>
<evidence type="ECO:0000313" key="1">
    <source>
        <dbReference type="EMBL" id="CAH8382813.1"/>
    </source>
</evidence>
<proteinExistence type="predicted"/>
<reference evidence="1 2" key="1">
    <citation type="submission" date="2022-03" db="EMBL/GenBank/DDBJ databases">
        <authorList>
            <person name="Macdonald S."/>
            <person name="Ahmed S."/>
            <person name="Newling K."/>
        </authorList>
    </citation>
    <scope>NUCLEOTIDE SEQUENCE [LARGE SCALE GENOMIC DNA]</scope>
</reference>
<dbReference type="EMBL" id="CAKOAT010564043">
    <property type="protein sequence ID" value="CAH8382813.1"/>
    <property type="molecule type" value="Genomic_DNA"/>
</dbReference>
<accession>A0ABC8LH71</accession>
<dbReference type="AlphaFoldDB" id="A0ABC8LH71"/>
<organism evidence="1 2">
    <name type="scientific">Eruca vesicaria subsp. sativa</name>
    <name type="common">Garden rocket</name>
    <name type="synonym">Eruca sativa</name>
    <dbReference type="NCBI Taxonomy" id="29727"/>
    <lineage>
        <taxon>Eukaryota</taxon>
        <taxon>Viridiplantae</taxon>
        <taxon>Streptophyta</taxon>
        <taxon>Embryophyta</taxon>
        <taxon>Tracheophyta</taxon>
        <taxon>Spermatophyta</taxon>
        <taxon>Magnoliopsida</taxon>
        <taxon>eudicotyledons</taxon>
        <taxon>Gunneridae</taxon>
        <taxon>Pentapetalae</taxon>
        <taxon>rosids</taxon>
        <taxon>malvids</taxon>
        <taxon>Brassicales</taxon>
        <taxon>Brassicaceae</taxon>
        <taxon>Brassiceae</taxon>
        <taxon>Eruca</taxon>
    </lineage>
</organism>
<gene>
    <name evidence="1" type="ORF">ERUC_LOCUS35296</name>
</gene>
<keyword evidence="2" id="KW-1185">Reference proteome</keyword>
<protein>
    <submittedName>
        <fullName evidence="1">Uncharacterized protein</fullName>
    </submittedName>
</protein>
<name>A0ABC8LH71_ERUVS</name>
<evidence type="ECO:0000313" key="2">
    <source>
        <dbReference type="Proteomes" id="UP001642260"/>
    </source>
</evidence>
<comment type="caution">
    <text evidence="1">The sequence shown here is derived from an EMBL/GenBank/DDBJ whole genome shotgun (WGS) entry which is preliminary data.</text>
</comment>
<sequence length="60" mass="6881">MQGFTLQSLVRPLLWLLTSPSRFEPSLTFYLVRVVDLLLFRCSLLDPLRTENLSCNPVGN</sequence>